<dbReference type="InterPro" id="IPR018087">
    <property type="entry name" value="Glyco_hydro_5_CS"/>
</dbReference>
<dbReference type="InterPro" id="IPR017853">
    <property type="entry name" value="GH"/>
</dbReference>
<keyword evidence="2" id="KW-0378">Hydrolase</keyword>
<dbReference type="SUPFAM" id="SSF51445">
    <property type="entry name" value="(Trans)glycosidases"/>
    <property type="match status" value="1"/>
</dbReference>
<evidence type="ECO:0000256" key="2">
    <source>
        <dbReference type="ARBA" id="ARBA00022801"/>
    </source>
</evidence>
<evidence type="ECO:0000256" key="3">
    <source>
        <dbReference type="ARBA" id="ARBA00023295"/>
    </source>
</evidence>
<dbReference type="SUPFAM" id="SSF49785">
    <property type="entry name" value="Galactose-binding domain-like"/>
    <property type="match status" value="1"/>
</dbReference>
<evidence type="ECO:0000313" key="6">
    <source>
        <dbReference type="EMBL" id="KUG25569.1"/>
    </source>
</evidence>
<reference evidence="6" key="1">
    <citation type="journal article" date="2015" name="Proc. Natl. Acad. Sci. U.S.A.">
        <title>Networks of energetic and metabolic interactions define dynamics in microbial communities.</title>
        <authorList>
            <person name="Embree M."/>
            <person name="Liu J.K."/>
            <person name="Al-Bassam M.M."/>
            <person name="Zengler K."/>
        </authorList>
    </citation>
    <scope>NUCLEOTIDE SEQUENCE</scope>
</reference>
<evidence type="ECO:0000259" key="4">
    <source>
        <dbReference type="Pfam" id="PF00150"/>
    </source>
</evidence>
<dbReference type="InterPro" id="IPR050386">
    <property type="entry name" value="Glycosyl_hydrolase_5"/>
</dbReference>
<gene>
    <name evidence="6" type="ORF">ASZ90_004607</name>
</gene>
<dbReference type="Pfam" id="PF00150">
    <property type="entry name" value="Cellulase"/>
    <property type="match status" value="1"/>
</dbReference>
<keyword evidence="3" id="KW-0326">Glycosidase</keyword>
<feature type="domain" description="Glycoside hydrolase family 5" evidence="4">
    <location>
        <begin position="5"/>
        <end position="257"/>
    </location>
</feature>
<dbReference type="GO" id="GO:0009251">
    <property type="term" value="P:glucan catabolic process"/>
    <property type="evidence" value="ECO:0007669"/>
    <property type="project" value="TreeGrafter"/>
</dbReference>
<dbReference type="EMBL" id="LNQE01000651">
    <property type="protein sequence ID" value="KUG25569.1"/>
    <property type="molecule type" value="Genomic_DNA"/>
</dbReference>
<dbReference type="GO" id="GO:0008422">
    <property type="term" value="F:beta-glucosidase activity"/>
    <property type="evidence" value="ECO:0007669"/>
    <property type="project" value="TreeGrafter"/>
</dbReference>
<sequence length="577" mass="66640">MTNGAPNYELHSLFTLFLDEAVDWAEELELSLILDNHTFDPFVSTDPNIGNILIPVWRNMAEHFKDRSKLVYYEILNEPHGIEDAIWNNIQQQVIDEIRNIDSIHTIIVGPAGWNSYNNLSAMPVYDDDNLIYTFHFYDPFLFTHQGASWVTPSLVPLSGVPFPYNPLSMPPVPPELIGTWVGDALNNYSNDGTISKVRQLIDIAYEFKSIRNVQVFCGEFGVLMDNANNNDRVLWYNIVRTYLEHREIPWTTWDYHGGFGLFEKNSSGIFEHDLNINLIAALGFNVPPQSEFELKPDSTGFGIYSDFIEPGIASNSYTKGELNFYNNNAKEGDYCISWSNPSQYDAVRFQFTPIKDLTYLLDNNYNVGFWIKGDNPNIKFQIRFVDTKINDEDHPWRMSYDIDTFAALFNGQWQYVEIPLSNFYETGSWDNGWYNPQGLFDWGNVNLFEIVDEFGNLSQNEIFIDEIKIFDPNSTGIEEEIFAKEFKLFQNYPNPFNPTTKIKFSIPSYGINKQSEKITLRIYDILGKEIKTLVNHQLRPGIYEVEFNASYLASGVYIYKLTSSSFVDTKQMMLVK</sequence>
<dbReference type="AlphaFoldDB" id="A0A0W8FXM5"/>
<comment type="caution">
    <text evidence="6">The sequence shown here is derived from an EMBL/GenBank/DDBJ whole genome shotgun (WGS) entry which is preliminary data.</text>
</comment>
<dbReference type="Pfam" id="PF18962">
    <property type="entry name" value="Por_Secre_tail"/>
    <property type="match status" value="1"/>
</dbReference>
<evidence type="ECO:0000259" key="5">
    <source>
        <dbReference type="Pfam" id="PF18962"/>
    </source>
</evidence>
<evidence type="ECO:0000256" key="1">
    <source>
        <dbReference type="ARBA" id="ARBA00022729"/>
    </source>
</evidence>
<protein>
    <submittedName>
        <fullName evidence="6">Uncharacterized protein</fullName>
    </submittedName>
</protein>
<dbReference type="Gene3D" id="3.20.20.80">
    <property type="entry name" value="Glycosidases"/>
    <property type="match status" value="1"/>
</dbReference>
<dbReference type="Gene3D" id="2.60.120.430">
    <property type="entry name" value="Galactose-binding lectin"/>
    <property type="match status" value="1"/>
</dbReference>
<keyword evidence="1" id="KW-0732">Signal</keyword>
<proteinExistence type="predicted"/>
<dbReference type="PROSITE" id="PS00659">
    <property type="entry name" value="GLYCOSYL_HYDROL_F5"/>
    <property type="match status" value="1"/>
</dbReference>
<name>A0A0W8FXM5_9ZZZZ</name>
<dbReference type="Gene3D" id="2.60.40.4070">
    <property type="match status" value="1"/>
</dbReference>
<accession>A0A0W8FXM5</accession>
<dbReference type="InterPro" id="IPR001547">
    <property type="entry name" value="Glyco_hydro_5"/>
</dbReference>
<dbReference type="PANTHER" id="PTHR31297">
    <property type="entry name" value="GLUCAN ENDO-1,6-BETA-GLUCOSIDASE B"/>
    <property type="match status" value="1"/>
</dbReference>
<dbReference type="GO" id="GO:0009986">
    <property type="term" value="C:cell surface"/>
    <property type="evidence" value="ECO:0007669"/>
    <property type="project" value="TreeGrafter"/>
</dbReference>
<dbReference type="NCBIfam" id="TIGR04183">
    <property type="entry name" value="Por_Secre_tail"/>
    <property type="match status" value="1"/>
</dbReference>
<dbReference type="InterPro" id="IPR026444">
    <property type="entry name" value="Secre_tail"/>
</dbReference>
<feature type="domain" description="Secretion system C-terminal sorting" evidence="5">
    <location>
        <begin position="493"/>
        <end position="570"/>
    </location>
</feature>
<dbReference type="InterPro" id="IPR008979">
    <property type="entry name" value="Galactose-bd-like_sf"/>
</dbReference>
<organism evidence="6">
    <name type="scientific">hydrocarbon metagenome</name>
    <dbReference type="NCBI Taxonomy" id="938273"/>
    <lineage>
        <taxon>unclassified sequences</taxon>
        <taxon>metagenomes</taxon>
        <taxon>ecological metagenomes</taxon>
    </lineage>
</organism>
<dbReference type="GO" id="GO:0005576">
    <property type="term" value="C:extracellular region"/>
    <property type="evidence" value="ECO:0007669"/>
    <property type="project" value="TreeGrafter"/>
</dbReference>
<dbReference type="PANTHER" id="PTHR31297:SF17">
    <property type="entry name" value="ENDOGLUCANASE"/>
    <property type="match status" value="1"/>
</dbReference>